<dbReference type="RefSeq" id="WP_006556867.1">
    <property type="nucleotide sequence ID" value="NZ_RQUZ01000005.1"/>
</dbReference>
<reference evidence="1 2" key="1">
    <citation type="submission" date="2019-09" db="EMBL/GenBank/DDBJ databases">
        <title>Draft genome sequence of 3 type strains from the CCUG.</title>
        <authorList>
            <person name="Pineiro-Iglesias B."/>
            <person name="Tunovic T."/>
            <person name="Unosson C."/>
            <person name="Inganas E."/>
            <person name="Ohlen M."/>
            <person name="Cardew S."/>
            <person name="Jensie-Markopoulos S."/>
            <person name="Salva-Serra F."/>
            <person name="Jaen-Luchoro D."/>
            <person name="Karlsson R."/>
            <person name="Svensson-Stadler L."/>
            <person name="Chun J."/>
            <person name="Moore E."/>
        </authorList>
    </citation>
    <scope>NUCLEOTIDE SEQUENCE [LARGE SCALE GENOMIC DNA]</scope>
    <source>
        <strain evidence="1 2">CCUG 65427</strain>
    </source>
</reference>
<dbReference type="PROSITE" id="PS51257">
    <property type="entry name" value="PROKAR_LIPOPROTEIN"/>
    <property type="match status" value="1"/>
</dbReference>
<name>A0A833FJT6_9FIRM</name>
<comment type="caution">
    <text evidence="1">The sequence shown here is derived from an EMBL/GenBank/DDBJ whole genome shotgun (WGS) entry which is preliminary data.</text>
</comment>
<organism evidence="1 2">
    <name type="scientific">Veillonella seminalis</name>
    <dbReference type="NCBI Taxonomy" id="1502943"/>
    <lineage>
        <taxon>Bacteria</taxon>
        <taxon>Bacillati</taxon>
        <taxon>Bacillota</taxon>
        <taxon>Negativicutes</taxon>
        <taxon>Veillonellales</taxon>
        <taxon>Veillonellaceae</taxon>
        <taxon>Veillonella</taxon>
    </lineage>
</organism>
<evidence type="ECO:0000313" key="2">
    <source>
        <dbReference type="Proteomes" id="UP000434554"/>
    </source>
</evidence>
<sequence>MNKYLKYCKGFFLIYLTSLFLFGCGLGSDTITTGYYKDVSIKANGEFIIKDKVDDELAKKAVYITMLKSVKTVPPKTK</sequence>
<dbReference type="AlphaFoldDB" id="A0A833FJT6"/>
<protein>
    <recommendedName>
        <fullName evidence="3">Lipoprotein</fullName>
    </recommendedName>
</protein>
<dbReference type="EMBL" id="WBKH01000004">
    <property type="protein sequence ID" value="KAB1478959.1"/>
    <property type="molecule type" value="Genomic_DNA"/>
</dbReference>
<accession>A0A833FJT6</accession>
<dbReference type="GeneID" id="83054953"/>
<evidence type="ECO:0000313" key="1">
    <source>
        <dbReference type="EMBL" id="KAB1478959.1"/>
    </source>
</evidence>
<evidence type="ECO:0008006" key="3">
    <source>
        <dbReference type="Google" id="ProtNLM"/>
    </source>
</evidence>
<dbReference type="Proteomes" id="UP000434554">
    <property type="component" value="Unassembled WGS sequence"/>
</dbReference>
<proteinExistence type="predicted"/>
<gene>
    <name evidence="1" type="ORF">F8R14_04450</name>
</gene>